<feature type="transmembrane region" description="Helical" evidence="8">
    <location>
        <begin position="360"/>
        <end position="380"/>
    </location>
</feature>
<evidence type="ECO:0000256" key="2">
    <source>
        <dbReference type="ARBA" id="ARBA00010942"/>
    </source>
</evidence>
<accession>A0A3D4VB52</accession>
<feature type="transmembrane region" description="Helical" evidence="8">
    <location>
        <begin position="386"/>
        <end position="409"/>
    </location>
</feature>
<keyword evidence="7 8" id="KW-0472">Membrane</keyword>
<proteinExistence type="inferred from homology"/>
<dbReference type="InterPro" id="IPR027463">
    <property type="entry name" value="AcrB_DN_DC_subdom"/>
</dbReference>
<dbReference type="PRINTS" id="PR00702">
    <property type="entry name" value="ACRIFLAVINRP"/>
</dbReference>
<dbReference type="Gene3D" id="3.30.2090.10">
    <property type="entry name" value="Multidrug efflux transporter AcrB TolC docking domain, DN and DC subdomains"/>
    <property type="match status" value="2"/>
</dbReference>
<dbReference type="SUPFAM" id="SSF82866">
    <property type="entry name" value="Multidrug efflux transporter AcrB transmembrane domain"/>
    <property type="match status" value="2"/>
</dbReference>
<evidence type="ECO:0000313" key="10">
    <source>
        <dbReference type="Proteomes" id="UP000264071"/>
    </source>
</evidence>
<feature type="transmembrane region" description="Helical" evidence="8">
    <location>
        <begin position="958"/>
        <end position="977"/>
    </location>
</feature>
<evidence type="ECO:0000256" key="3">
    <source>
        <dbReference type="ARBA" id="ARBA00022448"/>
    </source>
</evidence>
<evidence type="ECO:0000256" key="1">
    <source>
        <dbReference type="ARBA" id="ARBA00004651"/>
    </source>
</evidence>
<evidence type="ECO:0000313" key="9">
    <source>
        <dbReference type="EMBL" id="HCT58336.1"/>
    </source>
</evidence>
<evidence type="ECO:0000256" key="4">
    <source>
        <dbReference type="ARBA" id="ARBA00022475"/>
    </source>
</evidence>
<reference evidence="9 10" key="1">
    <citation type="journal article" date="2018" name="Nat. Biotechnol.">
        <title>A standardized bacterial taxonomy based on genome phylogeny substantially revises the tree of life.</title>
        <authorList>
            <person name="Parks D.H."/>
            <person name="Chuvochina M."/>
            <person name="Waite D.W."/>
            <person name="Rinke C."/>
            <person name="Skarshewski A."/>
            <person name="Chaumeil P.A."/>
            <person name="Hugenholtz P."/>
        </authorList>
    </citation>
    <scope>NUCLEOTIDE SEQUENCE [LARGE SCALE GENOMIC DNA]</scope>
    <source>
        <strain evidence="9">UBA8844</strain>
    </source>
</reference>
<dbReference type="NCBIfam" id="TIGR00914">
    <property type="entry name" value="2A0601"/>
    <property type="match status" value="1"/>
</dbReference>
<organism evidence="9 10">
    <name type="scientific">Gemmatimonas aurantiaca</name>
    <dbReference type="NCBI Taxonomy" id="173480"/>
    <lineage>
        <taxon>Bacteria</taxon>
        <taxon>Pseudomonadati</taxon>
        <taxon>Gemmatimonadota</taxon>
        <taxon>Gemmatimonadia</taxon>
        <taxon>Gemmatimonadales</taxon>
        <taxon>Gemmatimonadaceae</taxon>
        <taxon>Gemmatimonas</taxon>
    </lineage>
</organism>
<feature type="transmembrane region" description="Helical" evidence="8">
    <location>
        <begin position="519"/>
        <end position="537"/>
    </location>
</feature>
<feature type="transmembrane region" description="Helical" evidence="8">
    <location>
        <begin position="989"/>
        <end position="1012"/>
    </location>
</feature>
<gene>
    <name evidence="9" type="ORF">DGD08_14120</name>
</gene>
<dbReference type="OMA" id="IVEVNAW"/>
<dbReference type="GO" id="GO:0005886">
    <property type="term" value="C:plasma membrane"/>
    <property type="evidence" value="ECO:0007669"/>
    <property type="project" value="UniProtKB-SubCell"/>
</dbReference>
<dbReference type="Proteomes" id="UP000264071">
    <property type="component" value="Unassembled WGS sequence"/>
</dbReference>
<feature type="transmembrane region" description="Helical" evidence="8">
    <location>
        <begin position="858"/>
        <end position="875"/>
    </location>
</feature>
<comment type="caution">
    <text evidence="9">The sequence shown here is derived from an EMBL/GenBank/DDBJ whole genome shotgun (WGS) entry which is preliminary data.</text>
</comment>
<dbReference type="Gene3D" id="3.30.70.1320">
    <property type="entry name" value="Multidrug efflux transporter AcrB pore domain like"/>
    <property type="match status" value="1"/>
</dbReference>
<dbReference type="AlphaFoldDB" id="A0A3D4VB52"/>
<dbReference type="SUPFAM" id="SSF82693">
    <property type="entry name" value="Multidrug efflux transporter AcrB pore domain, PN1, PN2, PC1 and PC2 subdomains"/>
    <property type="match status" value="2"/>
</dbReference>
<evidence type="ECO:0000256" key="5">
    <source>
        <dbReference type="ARBA" id="ARBA00022692"/>
    </source>
</evidence>
<dbReference type="Pfam" id="PF00873">
    <property type="entry name" value="ACR_tran"/>
    <property type="match status" value="1"/>
</dbReference>
<protein>
    <submittedName>
        <fullName evidence="9">CusA/CzcA family heavy metal efflux RND transporter</fullName>
    </submittedName>
</protein>
<dbReference type="EMBL" id="DPIY01000010">
    <property type="protein sequence ID" value="HCT58336.1"/>
    <property type="molecule type" value="Genomic_DNA"/>
</dbReference>
<dbReference type="GO" id="GO:0008324">
    <property type="term" value="F:monoatomic cation transmembrane transporter activity"/>
    <property type="evidence" value="ECO:0007669"/>
    <property type="project" value="InterPro"/>
</dbReference>
<feature type="transmembrane region" description="Helical" evidence="8">
    <location>
        <begin position="334"/>
        <end position="353"/>
    </location>
</feature>
<keyword evidence="3" id="KW-0813">Transport</keyword>
<dbReference type="PANTHER" id="PTHR32063">
    <property type="match status" value="1"/>
</dbReference>
<dbReference type="Gene3D" id="3.30.70.1440">
    <property type="entry name" value="Multidrug efflux transporter AcrB pore domain"/>
    <property type="match status" value="1"/>
</dbReference>
<feature type="transmembrane region" description="Helical" evidence="8">
    <location>
        <begin position="430"/>
        <end position="451"/>
    </location>
</feature>
<evidence type="ECO:0000256" key="7">
    <source>
        <dbReference type="ARBA" id="ARBA00023136"/>
    </source>
</evidence>
<name>A0A3D4VB52_9BACT</name>
<feature type="transmembrane region" description="Helical" evidence="8">
    <location>
        <begin position="906"/>
        <end position="927"/>
    </location>
</feature>
<dbReference type="Gene3D" id="3.30.70.1430">
    <property type="entry name" value="Multidrug efflux transporter AcrB pore domain"/>
    <property type="match status" value="2"/>
</dbReference>
<dbReference type="InterPro" id="IPR001036">
    <property type="entry name" value="Acrflvin-R"/>
</dbReference>
<sequence length="1040" mass="113109">MRALVHFALHRRGIVVALTLALMAAGLYALQRIPFDAFPDLTGTRVEVITMAPGMAPEEVERLVTYPIESTLMGVPGAERVRSVSKFGLSLITVPFPDDMDVYFARQLVQQRLGDAKGALPVGIEPALGPVSTPMGELYQYVITSDSMSLTDLKTLHDYVIRPRLRTVPGVSEVNSWGGYTERVEVEVDPVRLAARRLTMTDVHNALERNDMAFGGSYLEQAGERFTLRGLGRVENADEIAGIVVGASNGAPVRVADVATVRRGALPRNGAVTKDGEGEVVSGMVLKLKGADSRDVIERVRARMEEVKAALPAHVQITPFYDQTDLVGHTTTTIVKNLVEGGLPVIAVLFLFLRNVRAALIVASVIPISMLMAFIGMAVFGYSANLMSLGALDFGLIVDASVVMVESFIRRLEHDQDGHRLGLFERAAVEVGRPILFGIAIIVAVYIPIFTLDGMEGRMFKPMAFTVVCAVLGSLLLALTYVPAVSAWALRDVRSTPAPWLERLTERYRRALDGVIRRPQPLLLVSVVLVVTSLWSLSRIGTEFMPKLDEGAILVNTRRMPSVDLADATRLSLAAERITMRFPEVLTVVTKEGRPDLATEAMGLFEGDMYVILKPRREWTTAKDRDGLVAAMDSALRVLPGVDVSFTQPLAMRLDEAESGIKTDLGIKVVGPDLVQNQQVAERLRRIVATVPGNADVSVEVAEGSGQVRMQVRREVLAQYGVSVADVRDAIDHAMGSQTAAELIDGFRRIPVVVRLPDAYRHDAAAIGRILVRAPGGELVPLSVLTEMVSTTGPELIGHEDAQRRSLVLSNVRGRDLGSFVEEVRARIADEVTLPSGVFLEWGGQYENQQRAMVRLELVVPLALLLIFGLLYLSFRSIPQAVLVLSNVPFALVGGVAALWMRGLNLNLSASIGFIALFGIAVLNGVVMVEHLNHLRHDAHLPDRSVRGRVRQGAADRLRPVLMTALVASLGFVPMALSTSPGSEVQRPLASVVIGGLVTSTVLTLFVLPVLYGWLEEWRERRAAASAARRSRVLSTAPAR</sequence>
<dbReference type="GO" id="GO:0042910">
    <property type="term" value="F:xenobiotic transmembrane transporter activity"/>
    <property type="evidence" value="ECO:0007669"/>
    <property type="project" value="TreeGrafter"/>
</dbReference>
<keyword evidence="4" id="KW-1003">Cell membrane</keyword>
<dbReference type="InterPro" id="IPR004763">
    <property type="entry name" value="CusA-like"/>
</dbReference>
<dbReference type="PANTHER" id="PTHR32063:SF24">
    <property type="entry name" value="CATION EFFLUX SYSTEM (ACRB_ACRD_ACRF FAMILY)"/>
    <property type="match status" value="1"/>
</dbReference>
<evidence type="ECO:0000256" key="6">
    <source>
        <dbReference type="ARBA" id="ARBA00022989"/>
    </source>
</evidence>
<feature type="transmembrane region" description="Helical" evidence="8">
    <location>
        <begin position="463"/>
        <end position="490"/>
    </location>
</feature>
<evidence type="ECO:0000256" key="8">
    <source>
        <dbReference type="SAM" id="Phobius"/>
    </source>
</evidence>
<comment type="subcellular location">
    <subcellularLocation>
        <location evidence="1">Cell membrane</location>
        <topology evidence="1">Multi-pass membrane protein</topology>
    </subcellularLocation>
</comment>
<dbReference type="Gene3D" id="1.20.1640.10">
    <property type="entry name" value="Multidrug efflux transporter AcrB transmembrane domain"/>
    <property type="match status" value="2"/>
</dbReference>
<keyword evidence="6 8" id="KW-1133">Transmembrane helix</keyword>
<dbReference type="SUPFAM" id="SSF82714">
    <property type="entry name" value="Multidrug efflux transporter AcrB TolC docking domain, DN and DC subdomains"/>
    <property type="match status" value="2"/>
</dbReference>
<feature type="transmembrane region" description="Helical" evidence="8">
    <location>
        <begin position="882"/>
        <end position="900"/>
    </location>
</feature>
<keyword evidence="5 8" id="KW-0812">Transmembrane</keyword>
<comment type="similarity">
    <text evidence="2">Belongs to the resistance-nodulation-cell division (RND) (TC 2.A.6) family.</text>
</comment>